<reference evidence="2 3" key="1">
    <citation type="submission" date="2020-08" db="EMBL/GenBank/DDBJ databases">
        <title>Genomic Encyclopedia of Type Strains, Phase IV (KMG-IV): sequencing the most valuable type-strain genomes for metagenomic binning, comparative biology and taxonomic classification.</title>
        <authorList>
            <person name="Goeker M."/>
        </authorList>
    </citation>
    <scope>NUCLEOTIDE SEQUENCE [LARGE SCALE GENOMIC DNA]</scope>
    <source>
        <strain evidence="2 3">DSM 12706</strain>
    </source>
</reference>
<dbReference type="AlphaFoldDB" id="A0A7W7Z643"/>
<sequence>MLVLDFLLDIIGYGTARMLLPLLTFGRIRVEAVKSRDAGFNSLGFKRLPGGELLCASDLAGWVGVLIWALLLVVIALAI</sequence>
<name>A0A7W7Z643_9BRAD</name>
<evidence type="ECO:0000313" key="3">
    <source>
        <dbReference type="Proteomes" id="UP000542353"/>
    </source>
</evidence>
<dbReference type="RefSeq" id="WP_184259283.1">
    <property type="nucleotide sequence ID" value="NZ_JACHIH010000021.1"/>
</dbReference>
<keyword evidence="1" id="KW-1133">Transmembrane helix</keyword>
<organism evidence="2 3">
    <name type="scientific">Rhodopseudomonas rhenobacensis</name>
    <dbReference type="NCBI Taxonomy" id="87461"/>
    <lineage>
        <taxon>Bacteria</taxon>
        <taxon>Pseudomonadati</taxon>
        <taxon>Pseudomonadota</taxon>
        <taxon>Alphaproteobacteria</taxon>
        <taxon>Hyphomicrobiales</taxon>
        <taxon>Nitrobacteraceae</taxon>
        <taxon>Rhodopseudomonas</taxon>
    </lineage>
</organism>
<keyword evidence="1" id="KW-0472">Membrane</keyword>
<dbReference type="Proteomes" id="UP000542353">
    <property type="component" value="Unassembled WGS sequence"/>
</dbReference>
<comment type="caution">
    <text evidence="2">The sequence shown here is derived from an EMBL/GenBank/DDBJ whole genome shotgun (WGS) entry which is preliminary data.</text>
</comment>
<proteinExistence type="predicted"/>
<protein>
    <submittedName>
        <fullName evidence="2">Uncharacterized protein</fullName>
    </submittedName>
</protein>
<feature type="transmembrane region" description="Helical" evidence="1">
    <location>
        <begin position="59"/>
        <end position="78"/>
    </location>
</feature>
<dbReference type="EMBL" id="JACHIH010000021">
    <property type="protein sequence ID" value="MBB5048495.1"/>
    <property type="molecule type" value="Genomic_DNA"/>
</dbReference>
<evidence type="ECO:0000256" key="1">
    <source>
        <dbReference type="SAM" id="Phobius"/>
    </source>
</evidence>
<keyword evidence="3" id="KW-1185">Reference proteome</keyword>
<gene>
    <name evidence="2" type="ORF">HNR60_003261</name>
</gene>
<accession>A0A7W7Z643</accession>
<keyword evidence="1" id="KW-0812">Transmembrane</keyword>
<evidence type="ECO:0000313" key="2">
    <source>
        <dbReference type="EMBL" id="MBB5048495.1"/>
    </source>
</evidence>